<dbReference type="RefSeq" id="WP_160785975.1">
    <property type="nucleotide sequence ID" value="NZ_CP086610.1"/>
</dbReference>
<name>A0A6N8TEH1_SHIZO</name>
<dbReference type="Pfam" id="PF13467">
    <property type="entry name" value="RHH_4"/>
    <property type="match status" value="1"/>
</dbReference>
<dbReference type="AlphaFoldDB" id="A0A6N8TEH1"/>
<evidence type="ECO:0000313" key="2">
    <source>
        <dbReference type="EMBL" id="MXO00576.1"/>
    </source>
</evidence>
<dbReference type="EMBL" id="WUML01000006">
    <property type="protein sequence ID" value="MXO00576.1"/>
    <property type="molecule type" value="Genomic_DNA"/>
</dbReference>
<dbReference type="Proteomes" id="UP000440304">
    <property type="component" value="Unassembled WGS sequence"/>
</dbReference>
<evidence type="ECO:0000259" key="1">
    <source>
        <dbReference type="Pfam" id="PF13467"/>
    </source>
</evidence>
<dbReference type="OrthoDB" id="7477016at2"/>
<sequence>MIRKYSTTLHGHRTSFSLEPAFHDELKGIAEERGLTLAALLREIDDTRGPDDNLSSALRLHVLEWLKQKAGSVSAEDGHAPSA</sequence>
<reference evidence="2 3" key="1">
    <citation type="submission" date="2019-12" db="EMBL/GenBank/DDBJ databases">
        <title>Shinella granuli gen. nov., sp. nov., and proposal of the reclassification of Zoogloea ramigera ATCC 19623 as Shinella zoogloeoides sp. nov.</title>
        <authorList>
            <person name="Gao J."/>
        </authorList>
    </citation>
    <scope>NUCLEOTIDE SEQUENCE [LARGE SCALE GENOMIC DNA]</scope>
    <source>
        <strain evidence="2 3">DSM 287</strain>
    </source>
</reference>
<gene>
    <name evidence="2" type="ORF">GR156_09710</name>
</gene>
<organism evidence="2 3">
    <name type="scientific">Shinella zoogloeoides</name>
    <name type="common">Crabtreella saccharophila</name>
    <dbReference type="NCBI Taxonomy" id="352475"/>
    <lineage>
        <taxon>Bacteria</taxon>
        <taxon>Pseudomonadati</taxon>
        <taxon>Pseudomonadota</taxon>
        <taxon>Alphaproteobacteria</taxon>
        <taxon>Hyphomicrobiales</taxon>
        <taxon>Rhizobiaceae</taxon>
        <taxon>Shinella</taxon>
    </lineage>
</organism>
<dbReference type="InterPro" id="IPR038268">
    <property type="entry name" value="RHH_sf"/>
</dbReference>
<feature type="domain" description="Ribbon-helix-helix" evidence="1">
    <location>
        <begin position="3"/>
        <end position="66"/>
    </location>
</feature>
<dbReference type="Gene3D" id="1.10.3990.20">
    <property type="entry name" value="protein bp1543"/>
    <property type="match status" value="1"/>
</dbReference>
<accession>A0A6N8TEH1</accession>
<dbReference type="InterPro" id="IPR027373">
    <property type="entry name" value="RHH_dom"/>
</dbReference>
<proteinExistence type="predicted"/>
<dbReference type="GO" id="GO:0016740">
    <property type="term" value="F:transferase activity"/>
    <property type="evidence" value="ECO:0007669"/>
    <property type="project" value="UniProtKB-KW"/>
</dbReference>
<keyword evidence="2" id="KW-0808">Transferase</keyword>
<comment type="caution">
    <text evidence="2">The sequence shown here is derived from an EMBL/GenBank/DDBJ whole genome shotgun (WGS) entry which is preliminary data.</text>
</comment>
<evidence type="ECO:0000313" key="3">
    <source>
        <dbReference type="Proteomes" id="UP000440304"/>
    </source>
</evidence>
<protein>
    <submittedName>
        <fullName evidence="2">Aryl-sulfate sulfotransferase</fullName>
    </submittedName>
</protein>